<feature type="domain" description="FAD-binding PCMH-type" evidence="8">
    <location>
        <begin position="20"/>
        <end position="233"/>
    </location>
</feature>
<evidence type="ECO:0000256" key="2">
    <source>
        <dbReference type="ARBA" id="ARBA00008000"/>
    </source>
</evidence>
<comment type="similarity">
    <text evidence="2">Belongs to the FAD-binding oxidoreductase/transferase type 4 family.</text>
</comment>
<keyword evidence="10" id="KW-1185">Reference proteome</keyword>
<dbReference type="InterPro" id="IPR016166">
    <property type="entry name" value="FAD-bd_PCMH"/>
</dbReference>
<keyword evidence="3" id="KW-0285">Flavoprotein</keyword>
<proteinExistence type="inferred from homology"/>
<sequence length="502" mass="55463">MKTADDKGTMLEYMRDESRRSGNCEKIFFPTSEEEVISIFKENPRTPITFQGGRTGVTAGCVPDGGIAVNLERMNRILPLKPQKYGGSIIVQPGVLLQTLRQHLRPYSLFFPPDPTETTASLGGMVSCNSSGARSFKYGSVRFYITALRMILPGGEKLHLKRGACLARGRHFSLTCESGKRISGVLPDITMPAVKKHTAGYYIRPDMDMLDLFIGAEGTLGAVTAVELKLLPVKKETWGAVIFLPSEAAALRLVRLLRGETALPLTLEPEALEYFNSDTLRLLRRAQRSKEALCQMELLPAEDCCALYTEYASDNRKALKAAFEETCSAMESVGGDPRRTWAAINSRNMDKLHQFRHAAPECVNTRISEIKKDCPSVTKLGTDMSVPDHCLEEVMSLYNEGLAAGGFDSVIFGHIGSNHVHVNIIPRTMDEFNRGKELFGRWAKDVAAMGGTVCAEHGVGKIKTALLSELYTEKQLASMQDLKKIFDPCQLLNRGNIFSFLP</sequence>
<comment type="caution">
    <text evidence="9">The sequence shown here is derived from an EMBL/GenBank/DDBJ whole genome shotgun (WGS) entry which is preliminary data.</text>
</comment>
<dbReference type="InterPro" id="IPR016164">
    <property type="entry name" value="FAD-linked_Oxase-like_C"/>
</dbReference>
<dbReference type="InterPro" id="IPR004113">
    <property type="entry name" value="FAD-bd_oxidored_4_C"/>
</dbReference>
<keyword evidence="5" id="KW-0809">Transit peptide</keyword>
<dbReference type="InterPro" id="IPR016169">
    <property type="entry name" value="FAD-bd_PCMH_sub2"/>
</dbReference>
<dbReference type="Proteomes" id="UP001524502">
    <property type="component" value="Unassembled WGS sequence"/>
</dbReference>
<gene>
    <name evidence="9" type="ORF">NE619_11140</name>
</gene>
<keyword evidence="6" id="KW-0560">Oxidoreductase</keyword>
<evidence type="ECO:0000256" key="3">
    <source>
        <dbReference type="ARBA" id="ARBA00022630"/>
    </source>
</evidence>
<dbReference type="InterPro" id="IPR036318">
    <property type="entry name" value="FAD-bd_PCMH-like_sf"/>
</dbReference>
<dbReference type="SUPFAM" id="SSF55103">
    <property type="entry name" value="FAD-linked oxidases, C-terminal domain"/>
    <property type="match status" value="1"/>
</dbReference>
<evidence type="ECO:0000256" key="7">
    <source>
        <dbReference type="ARBA" id="ARBA00038897"/>
    </source>
</evidence>
<dbReference type="PROSITE" id="PS51387">
    <property type="entry name" value="FAD_PCMH"/>
    <property type="match status" value="1"/>
</dbReference>
<dbReference type="EC" id="1.1.2.4" evidence="7"/>
<dbReference type="PANTHER" id="PTHR11748">
    <property type="entry name" value="D-LACTATE DEHYDROGENASE"/>
    <property type="match status" value="1"/>
</dbReference>
<dbReference type="EMBL" id="JANFXK010000011">
    <property type="protein sequence ID" value="MCQ4637278.1"/>
    <property type="molecule type" value="Genomic_DNA"/>
</dbReference>
<evidence type="ECO:0000313" key="9">
    <source>
        <dbReference type="EMBL" id="MCQ4637278.1"/>
    </source>
</evidence>
<dbReference type="SUPFAM" id="SSF56176">
    <property type="entry name" value="FAD-binding/transporter-associated domain-like"/>
    <property type="match status" value="1"/>
</dbReference>
<dbReference type="Gene3D" id="3.30.465.10">
    <property type="match status" value="1"/>
</dbReference>
<dbReference type="InterPro" id="IPR006094">
    <property type="entry name" value="Oxid_FAD_bind_N"/>
</dbReference>
<dbReference type="InterPro" id="IPR016171">
    <property type="entry name" value="Vanillyl_alc_oxidase_C-sub2"/>
</dbReference>
<organism evidence="9 10">
    <name type="scientific">Anaerovorax odorimutans</name>
    <dbReference type="NCBI Taxonomy" id="109327"/>
    <lineage>
        <taxon>Bacteria</taxon>
        <taxon>Bacillati</taxon>
        <taxon>Bacillota</taxon>
        <taxon>Clostridia</taxon>
        <taxon>Peptostreptococcales</taxon>
        <taxon>Anaerovoracaceae</taxon>
        <taxon>Anaerovorax</taxon>
    </lineage>
</organism>
<reference evidence="9 10" key="1">
    <citation type="submission" date="2022-06" db="EMBL/GenBank/DDBJ databases">
        <title>Isolation of gut microbiota from human fecal samples.</title>
        <authorList>
            <person name="Pamer E.G."/>
            <person name="Barat B."/>
            <person name="Waligurski E."/>
            <person name="Medina S."/>
            <person name="Paddock L."/>
            <person name="Mostad J."/>
        </authorList>
    </citation>
    <scope>NUCLEOTIDE SEQUENCE [LARGE SCALE GENOMIC DNA]</scope>
    <source>
        <strain evidence="9 10">SL.3.17</strain>
    </source>
</reference>
<dbReference type="RefSeq" id="WP_256132468.1">
    <property type="nucleotide sequence ID" value="NZ_JANFXK010000011.1"/>
</dbReference>
<evidence type="ECO:0000259" key="8">
    <source>
        <dbReference type="PROSITE" id="PS51387"/>
    </source>
</evidence>
<dbReference type="Pfam" id="PF02913">
    <property type="entry name" value="FAD-oxidase_C"/>
    <property type="match status" value="1"/>
</dbReference>
<protein>
    <recommendedName>
        <fullName evidence="7">D-lactate dehydrogenase (cytochrome)</fullName>
        <ecNumber evidence="7">1.1.2.4</ecNumber>
    </recommendedName>
</protein>
<evidence type="ECO:0000313" key="10">
    <source>
        <dbReference type="Proteomes" id="UP001524502"/>
    </source>
</evidence>
<dbReference type="Gene3D" id="3.30.70.2740">
    <property type="match status" value="1"/>
</dbReference>
<evidence type="ECO:0000256" key="4">
    <source>
        <dbReference type="ARBA" id="ARBA00022827"/>
    </source>
</evidence>
<name>A0ABT1RQ09_9FIRM</name>
<comment type="cofactor">
    <cofactor evidence="1">
        <name>FAD</name>
        <dbReference type="ChEBI" id="CHEBI:57692"/>
    </cofactor>
</comment>
<evidence type="ECO:0000256" key="5">
    <source>
        <dbReference type="ARBA" id="ARBA00022946"/>
    </source>
</evidence>
<accession>A0ABT1RQ09</accession>
<evidence type="ECO:0000256" key="1">
    <source>
        <dbReference type="ARBA" id="ARBA00001974"/>
    </source>
</evidence>
<evidence type="ECO:0000256" key="6">
    <source>
        <dbReference type="ARBA" id="ARBA00023002"/>
    </source>
</evidence>
<dbReference type="Pfam" id="PF01565">
    <property type="entry name" value="FAD_binding_4"/>
    <property type="match status" value="1"/>
</dbReference>
<dbReference type="Gene3D" id="1.10.45.10">
    <property type="entry name" value="Vanillyl-alcohol Oxidase, Chain A, domain 4"/>
    <property type="match status" value="1"/>
</dbReference>
<dbReference type="PANTHER" id="PTHR11748:SF111">
    <property type="entry name" value="D-LACTATE DEHYDROGENASE, MITOCHONDRIAL-RELATED"/>
    <property type="match status" value="1"/>
</dbReference>
<keyword evidence="4" id="KW-0274">FAD</keyword>